<dbReference type="InterPro" id="IPR016055">
    <property type="entry name" value="A-D-PHexomutase_a/b/a-I/II/III"/>
</dbReference>
<dbReference type="GO" id="GO:0006048">
    <property type="term" value="P:UDP-N-acetylglucosamine biosynthetic process"/>
    <property type="evidence" value="ECO:0000318"/>
    <property type="project" value="GO_Central"/>
</dbReference>
<evidence type="ECO:0000256" key="4">
    <source>
        <dbReference type="ARBA" id="ARBA00012731"/>
    </source>
</evidence>
<feature type="binding site" evidence="15">
    <location>
        <position position="327"/>
    </location>
    <ligand>
        <name>Mg(2+)</name>
        <dbReference type="ChEBI" id="CHEBI:18420"/>
    </ligand>
</feature>
<organism evidence="20">
    <name type="scientific">Glycine max</name>
    <name type="common">Soybean</name>
    <name type="synonym">Glycine hispida</name>
    <dbReference type="NCBI Taxonomy" id="3847"/>
    <lineage>
        <taxon>Eukaryota</taxon>
        <taxon>Viridiplantae</taxon>
        <taxon>Streptophyta</taxon>
        <taxon>Embryophyta</taxon>
        <taxon>Tracheophyta</taxon>
        <taxon>Spermatophyta</taxon>
        <taxon>Magnoliopsida</taxon>
        <taxon>eudicotyledons</taxon>
        <taxon>Gunneridae</taxon>
        <taxon>Pentapetalae</taxon>
        <taxon>rosids</taxon>
        <taxon>fabids</taxon>
        <taxon>Fabales</taxon>
        <taxon>Fabaceae</taxon>
        <taxon>Papilionoideae</taxon>
        <taxon>50 kb inversion clade</taxon>
        <taxon>NPAAA clade</taxon>
        <taxon>indigoferoid/millettioid clade</taxon>
        <taxon>Phaseoleae</taxon>
        <taxon>Glycine</taxon>
        <taxon>Glycine subgen. Soja</taxon>
    </lineage>
</organism>
<evidence type="ECO:0000313" key="21">
    <source>
        <dbReference type="EnsemblPlants" id="KRG90500"/>
    </source>
</evidence>
<name>A0A0R0EL27_SOYBN</name>
<evidence type="ECO:0000256" key="15">
    <source>
        <dbReference type="PIRSR" id="PIRSR016408-3"/>
    </source>
</evidence>
<dbReference type="Gene3D" id="3.40.120.10">
    <property type="entry name" value="Alpha-D-Glucose-1,6-Bisphosphate, subunit A, domain 3"/>
    <property type="match status" value="3"/>
</dbReference>
<dbReference type="FunFam" id="3.30.310.50:FF:000003">
    <property type="entry name" value="Phosphoacetylglucosamine mutase"/>
    <property type="match status" value="1"/>
</dbReference>
<dbReference type="Pfam" id="PF02878">
    <property type="entry name" value="PGM_PMM_I"/>
    <property type="match status" value="1"/>
</dbReference>
<feature type="binding site" evidence="15">
    <location>
        <position position="325"/>
    </location>
    <ligand>
        <name>Mg(2+)</name>
        <dbReference type="ChEBI" id="CHEBI:18420"/>
    </ligand>
</feature>
<feature type="binding site" evidence="15">
    <location>
        <position position="329"/>
    </location>
    <ligand>
        <name>Mg(2+)</name>
        <dbReference type="ChEBI" id="CHEBI:18420"/>
    </ligand>
</feature>
<evidence type="ECO:0000256" key="2">
    <source>
        <dbReference type="ARBA" id="ARBA00004865"/>
    </source>
</evidence>
<evidence type="ECO:0000256" key="5">
    <source>
        <dbReference type="ARBA" id="ARBA00022553"/>
    </source>
</evidence>
<evidence type="ECO:0000259" key="17">
    <source>
        <dbReference type="Pfam" id="PF02878"/>
    </source>
</evidence>
<feature type="binding site" description="via phosphate group" evidence="15">
    <location>
        <position position="67"/>
    </location>
    <ligand>
        <name>Mg(2+)</name>
        <dbReference type="ChEBI" id="CHEBI:18420"/>
    </ligand>
</feature>
<evidence type="ECO:0000256" key="11">
    <source>
        <dbReference type="ARBA" id="ARBA00070218"/>
    </source>
</evidence>
<keyword evidence="7 12" id="KW-0460">Magnesium</keyword>
<reference evidence="20 21" key="1">
    <citation type="journal article" date="2010" name="Nature">
        <title>Genome sequence of the palaeopolyploid soybean.</title>
        <authorList>
            <person name="Schmutz J."/>
            <person name="Cannon S.B."/>
            <person name="Schlueter J."/>
            <person name="Ma J."/>
            <person name="Mitros T."/>
            <person name="Nelson W."/>
            <person name="Hyten D.L."/>
            <person name="Song Q."/>
            <person name="Thelen J.J."/>
            <person name="Cheng J."/>
            <person name="Xu D."/>
            <person name="Hellsten U."/>
            <person name="May G.D."/>
            <person name="Yu Y."/>
            <person name="Sakurai T."/>
            <person name="Umezawa T."/>
            <person name="Bhattacharyya M.K."/>
            <person name="Sandhu D."/>
            <person name="Valliyodan B."/>
            <person name="Lindquist E."/>
            <person name="Peto M."/>
            <person name="Grant D."/>
            <person name="Shu S."/>
            <person name="Goodstein D."/>
            <person name="Barry K."/>
            <person name="Futrell-Griggs M."/>
            <person name="Abernathy B."/>
            <person name="Du J."/>
            <person name="Tian Z."/>
            <person name="Zhu L."/>
            <person name="Gill N."/>
            <person name="Joshi T."/>
            <person name="Libault M."/>
            <person name="Sethuraman A."/>
            <person name="Zhang X.-C."/>
            <person name="Shinozaki K."/>
            <person name="Nguyen H.T."/>
            <person name="Wing R.A."/>
            <person name="Cregan P."/>
            <person name="Specht J."/>
            <person name="Grimwood J."/>
            <person name="Rokhsar D."/>
            <person name="Stacey G."/>
            <person name="Shoemaker R.C."/>
            <person name="Jackson S.A."/>
        </authorList>
    </citation>
    <scope>NUCLEOTIDE SEQUENCE [LARGE SCALE GENOMIC DNA]</scope>
    <source>
        <strain evidence="21">cv. Williams 82</strain>
        <tissue evidence="20">Callus</tissue>
    </source>
</reference>
<dbReference type="EMBL" id="CM000853">
    <property type="protein sequence ID" value="KRG90500.1"/>
    <property type="molecule type" value="Genomic_DNA"/>
</dbReference>
<dbReference type="InterPro" id="IPR036900">
    <property type="entry name" value="A-D-PHexomutase_C_sf"/>
</dbReference>
<feature type="domain" description="Phosphoacetylglucosamine mutase AMG1" evidence="19">
    <location>
        <begin position="222"/>
        <end position="332"/>
    </location>
</feature>
<evidence type="ECO:0000259" key="18">
    <source>
        <dbReference type="Pfam" id="PF21404"/>
    </source>
</evidence>
<feature type="domain" description="Phosphoacetylglucosamine mutase AMG1" evidence="18">
    <location>
        <begin position="348"/>
        <end position="498"/>
    </location>
</feature>
<evidence type="ECO:0000256" key="7">
    <source>
        <dbReference type="ARBA" id="ARBA00022842"/>
    </source>
</evidence>
<dbReference type="InterPro" id="IPR005844">
    <property type="entry name" value="A-D-PHexomutase_a/b/a-I"/>
</dbReference>
<sequence length="599" mass="65452">MNEEQQCLLLSSASRFWPPKGVKLSYGTAGFRADASLLQSTVYRVGILAALRSLKTRSVIGLMITASHNKVSDNGVKIADPSGGMLSQHWEPFADALANAPSPQHLLLLINEFVEKEGISVDGDWHVEVLLGRDTRPITVSWRSLTLRGQMRPMWSQLGCRQPDTPKTVTLWLKSLLQTLFYNLEGIRGVTSIVGAVATDMGILTTPQLHWMVRARNKGMKASEQDYFEQLSSSFRCLVDLIPAEKCKFDGVNDKVVVDAANGVGGVKLKYLGKLLNGLIIEVRNSSEDGGVLNDGVGADYVQKEKVLPNSFGSKDTGIRCVSLDGDADRLVYFIVPPESSGRIDLVDGDKILSLFALFIREQLSFLNEKEDMKNCHQAHLGVVQTAYANGASTNYLKLLGLEVNFTPTGVKYLHEKATEFDIGIYFEANGHGTVLFSESFIESLEARTNEISLGSKGSEGEKAALRLLAVSKLINQAVGDALSGLLLVEVILQHMGWSINKWNELYHDLPSKQLKVKVADRTAIVTTNAETVVVSPPGLKEAINEETAKYPQGRCFVRPSGTEDVVRVYAEASTPEAADTLANCVAKLVDQFLGFNSS</sequence>
<comment type="cofactor">
    <cofactor evidence="12 15">
        <name>Mg(2+)</name>
        <dbReference type="ChEBI" id="CHEBI:18420"/>
    </cofactor>
    <text evidence="12 15">Binds 1 Mg(2+) ion per subunit.</text>
</comment>
<accession>A0A0R0EL27</accession>
<dbReference type="Proteomes" id="UP000008827">
    <property type="component" value="Chromosome 20"/>
</dbReference>
<dbReference type="PIRSF" id="PIRSF016408">
    <property type="entry name" value="PAGM"/>
    <property type="match status" value="1"/>
</dbReference>
<evidence type="ECO:0000256" key="9">
    <source>
        <dbReference type="ARBA" id="ARBA00031926"/>
    </source>
</evidence>
<dbReference type="InterPro" id="IPR049023">
    <property type="entry name" value="AMG1_II"/>
</dbReference>
<dbReference type="PANTHER" id="PTHR45955:SF1">
    <property type="entry name" value="PHOSPHOACETYLGLUCOSAMINE MUTASE"/>
    <property type="match status" value="1"/>
</dbReference>
<feature type="domain" description="Alpha-D-phosphohexomutase C-terminal" evidence="16">
    <location>
        <begin position="536"/>
        <end position="587"/>
    </location>
</feature>
<dbReference type="EC" id="5.4.2.3" evidence="4 12"/>
<feature type="binding site" evidence="14">
    <location>
        <begin position="428"/>
        <end position="430"/>
    </location>
    <ligand>
        <name>substrate</name>
    </ligand>
</feature>
<feature type="binding site" evidence="14">
    <location>
        <position position="568"/>
    </location>
    <ligand>
        <name>substrate</name>
    </ligand>
</feature>
<comment type="pathway">
    <text evidence="2 12">Nucleotide-sugar biosynthesis; UDP-N-acetyl-alpha-D-glucosamine biosynthesis; N-acetyl-alpha-D-glucosamine 1-phosphate from alpha-D-glucosamine 6-phosphate (route I): step 2/2.</text>
</comment>
<dbReference type="GO" id="GO:0046872">
    <property type="term" value="F:metal ion binding"/>
    <property type="evidence" value="ECO:0007669"/>
    <property type="project" value="UniProtKB-KW"/>
</dbReference>
<keyword evidence="8 12" id="KW-0413">Isomerase</keyword>
<keyword evidence="6 12" id="KW-0479">Metal-binding</keyword>
<dbReference type="InterPro" id="IPR005843">
    <property type="entry name" value="A-D-PHexomutase_C"/>
</dbReference>
<dbReference type="Gene3D" id="3.30.310.50">
    <property type="entry name" value="Alpha-D-phosphohexomutase, C-terminal domain"/>
    <property type="match status" value="1"/>
</dbReference>
<protein>
    <recommendedName>
        <fullName evidence="11 12">Phosphoacetylglucosamine mutase</fullName>
        <shortName evidence="12">PAGM</shortName>
        <ecNumber evidence="4 12">5.4.2.3</ecNumber>
    </recommendedName>
    <alternativeName>
        <fullName evidence="10 12">Acetylglucosamine phosphomutase</fullName>
    </alternativeName>
    <alternativeName>
        <fullName evidence="9 12">N-acetylglucosamine-phosphate mutase</fullName>
    </alternativeName>
</protein>
<evidence type="ECO:0000256" key="10">
    <source>
        <dbReference type="ARBA" id="ARBA00032065"/>
    </source>
</evidence>
<comment type="catalytic activity">
    <reaction evidence="1 12">
        <text>N-acetyl-alpha-D-glucosamine 1-phosphate = N-acetyl-D-glucosamine 6-phosphate</text>
        <dbReference type="Rhea" id="RHEA:23804"/>
        <dbReference type="ChEBI" id="CHEBI:57513"/>
        <dbReference type="ChEBI" id="CHEBI:57776"/>
        <dbReference type="EC" id="5.4.2.3"/>
    </reaction>
</comment>
<dbReference type="FunFam" id="3.40.120.10:FF:000054">
    <property type="entry name" value="Phosphoacetylglucosamine mutase"/>
    <property type="match status" value="1"/>
</dbReference>
<dbReference type="FunCoup" id="A0A0R0EL27">
    <property type="interactions" value="5882"/>
</dbReference>
<evidence type="ECO:0000259" key="16">
    <source>
        <dbReference type="Pfam" id="PF00408"/>
    </source>
</evidence>
<evidence type="ECO:0000313" key="22">
    <source>
        <dbReference type="Proteomes" id="UP000008827"/>
    </source>
</evidence>
<proteinExistence type="inferred from homology"/>
<evidence type="ECO:0000313" key="20">
    <source>
        <dbReference type="EMBL" id="KRG90500.1"/>
    </source>
</evidence>
<dbReference type="CDD" id="cd03086">
    <property type="entry name" value="PGM3"/>
    <property type="match status" value="1"/>
</dbReference>
<dbReference type="OMA" id="VLDDGCC"/>
<evidence type="ECO:0000256" key="8">
    <source>
        <dbReference type="ARBA" id="ARBA00023235"/>
    </source>
</evidence>
<feature type="active site" description="Phosphoserine intermediate" evidence="13">
    <location>
        <position position="67"/>
    </location>
</feature>
<dbReference type="InterPro" id="IPR049022">
    <property type="entry name" value="AMG1_III"/>
</dbReference>
<dbReference type="InParanoid" id="A0A0R0EL27"/>
<keyword evidence="5" id="KW-0597">Phosphoprotein</keyword>
<dbReference type="UniPathway" id="UPA00113">
    <property type="reaction ID" value="UER00530"/>
</dbReference>
<dbReference type="InterPro" id="IPR016657">
    <property type="entry name" value="PAGM"/>
</dbReference>
<dbReference type="Pfam" id="PF00408">
    <property type="entry name" value="PGM_PMM_IV"/>
    <property type="match status" value="1"/>
</dbReference>
<evidence type="ECO:0000256" key="12">
    <source>
        <dbReference type="PIRNR" id="PIRNR016408"/>
    </source>
</evidence>
<dbReference type="PaxDb" id="3847-GLYMA20G22760.1"/>
<feature type="domain" description="Alpha-D-phosphohexomutase alpha/beta/alpha" evidence="17">
    <location>
        <begin position="57"/>
        <end position="89"/>
    </location>
</feature>
<dbReference type="FunFam" id="3.40.120.10:FF:000047">
    <property type="entry name" value="Phosphoacetylglucosamine mutase"/>
    <property type="match status" value="1"/>
</dbReference>
<reference evidence="21" key="2">
    <citation type="submission" date="2018-02" db="UniProtKB">
        <authorList>
            <consortium name="EnsemblPlants"/>
        </authorList>
    </citation>
    <scope>IDENTIFICATION</scope>
    <source>
        <strain evidence="21">Williams 82</strain>
    </source>
</reference>
<dbReference type="AlphaFoldDB" id="A0A0R0EL27"/>
<dbReference type="Pfam" id="PF21405">
    <property type="entry name" value="AMG1_II"/>
    <property type="match status" value="1"/>
</dbReference>
<comment type="similarity">
    <text evidence="3 12">Belongs to the phosphohexose mutase family.</text>
</comment>
<dbReference type="SMR" id="A0A0R0EL27"/>
<dbReference type="Gramene" id="KRG90500">
    <property type="protein sequence ID" value="KRG90500"/>
    <property type="gene ID" value="GLYMA_20G095000"/>
</dbReference>
<evidence type="ECO:0000256" key="14">
    <source>
        <dbReference type="PIRSR" id="PIRSR016408-2"/>
    </source>
</evidence>
<dbReference type="GO" id="GO:0004610">
    <property type="term" value="F:phosphoacetylglucosamine mutase activity"/>
    <property type="evidence" value="ECO:0000318"/>
    <property type="project" value="GO_Central"/>
</dbReference>
<dbReference type="STRING" id="3847.A0A0R0EL27"/>
<evidence type="ECO:0000256" key="1">
    <source>
        <dbReference type="ARBA" id="ARBA00000558"/>
    </source>
</evidence>
<dbReference type="Pfam" id="PF21404">
    <property type="entry name" value="AMG1_III"/>
    <property type="match status" value="1"/>
</dbReference>
<dbReference type="PANTHER" id="PTHR45955">
    <property type="entry name" value="PHOSPHOACETYLGLUCOSAMINE MUTASE"/>
    <property type="match status" value="1"/>
</dbReference>
<dbReference type="EnsemblPlants" id="KRG90500">
    <property type="protein sequence ID" value="KRG90500"/>
    <property type="gene ID" value="GLYMA_20G095000"/>
</dbReference>
<evidence type="ECO:0000259" key="19">
    <source>
        <dbReference type="Pfam" id="PF21405"/>
    </source>
</evidence>
<evidence type="ECO:0000256" key="13">
    <source>
        <dbReference type="PIRSR" id="PIRSR016408-1"/>
    </source>
</evidence>
<dbReference type="GO" id="GO:0005975">
    <property type="term" value="P:carbohydrate metabolic process"/>
    <property type="evidence" value="ECO:0007669"/>
    <property type="project" value="InterPro"/>
</dbReference>
<evidence type="ECO:0000256" key="6">
    <source>
        <dbReference type="ARBA" id="ARBA00022723"/>
    </source>
</evidence>
<dbReference type="SUPFAM" id="SSF55957">
    <property type="entry name" value="Phosphoglucomutase, C-terminal domain"/>
    <property type="match status" value="1"/>
</dbReference>
<keyword evidence="22" id="KW-1185">Reference proteome</keyword>
<feature type="binding site" evidence="14">
    <location>
        <begin position="559"/>
        <end position="563"/>
    </location>
    <ligand>
        <name>substrate</name>
    </ligand>
</feature>
<comment type="function">
    <text evidence="12">Interconverts GlcNAc-6-P and GlcNAc-1-P.</text>
</comment>
<evidence type="ECO:0000256" key="3">
    <source>
        <dbReference type="ARBA" id="ARBA00010231"/>
    </source>
</evidence>
<dbReference type="SUPFAM" id="SSF53738">
    <property type="entry name" value="Phosphoglucomutase, first 3 domains"/>
    <property type="match status" value="3"/>
</dbReference>
<reference evidence="20" key="3">
    <citation type="submission" date="2018-07" db="EMBL/GenBank/DDBJ databases">
        <title>WGS assembly of Glycine max.</title>
        <authorList>
            <person name="Schmutz J."/>
            <person name="Cannon S."/>
            <person name="Schlueter J."/>
            <person name="Ma J."/>
            <person name="Mitros T."/>
            <person name="Nelson W."/>
            <person name="Hyten D."/>
            <person name="Song Q."/>
            <person name="Thelen J."/>
            <person name="Cheng J."/>
            <person name="Xu D."/>
            <person name="Hellsten U."/>
            <person name="May G."/>
            <person name="Yu Y."/>
            <person name="Sakurai T."/>
            <person name="Umezawa T."/>
            <person name="Bhattacharyya M."/>
            <person name="Sandhu D."/>
            <person name="Valliyodan B."/>
            <person name="Lindquist E."/>
            <person name="Peto M."/>
            <person name="Grant D."/>
            <person name="Shu S."/>
            <person name="Goodstein D."/>
            <person name="Barry K."/>
            <person name="Futrell-Griggs M."/>
            <person name="Abernathy B."/>
            <person name="Du J."/>
            <person name="Tian Z."/>
            <person name="Zhu L."/>
            <person name="Gill N."/>
            <person name="Joshi T."/>
            <person name="Libault M."/>
            <person name="Sethuraman A."/>
            <person name="Zhang X."/>
            <person name="Shinozaki K."/>
            <person name="Nguyen H."/>
            <person name="Wing R."/>
            <person name="Cregan P."/>
            <person name="Specht J."/>
            <person name="Grimwood J."/>
            <person name="Rokhsar D."/>
            <person name="Stacey G."/>
            <person name="Shoemaker R."/>
            <person name="Jackson S."/>
        </authorList>
    </citation>
    <scope>NUCLEOTIDE SEQUENCE</scope>
    <source>
        <tissue evidence="20">Callus</tissue>
    </source>
</reference>
<gene>
    <name evidence="20" type="ORF">GLYMA_20G095000</name>
</gene>